<organism evidence="3 4">
    <name type="scientific">Longivirga aurantiaca</name>
    <dbReference type="NCBI Taxonomy" id="1837743"/>
    <lineage>
        <taxon>Bacteria</taxon>
        <taxon>Bacillati</taxon>
        <taxon>Actinomycetota</taxon>
        <taxon>Actinomycetes</taxon>
        <taxon>Sporichthyales</taxon>
        <taxon>Sporichthyaceae</taxon>
        <taxon>Longivirga</taxon>
    </lineage>
</organism>
<dbReference type="RefSeq" id="WP_386764687.1">
    <property type="nucleotide sequence ID" value="NZ_JBHSTI010000008.1"/>
</dbReference>
<dbReference type="Pfam" id="PF07676">
    <property type="entry name" value="PD40"/>
    <property type="match status" value="1"/>
</dbReference>
<dbReference type="PANTHER" id="PTHR11731:SF193">
    <property type="entry name" value="DIPEPTIDYL PEPTIDASE 9"/>
    <property type="match status" value="1"/>
</dbReference>
<protein>
    <submittedName>
        <fullName evidence="3">Prolyl oligopeptidase family serine peptidase</fullName>
    </submittedName>
</protein>
<dbReference type="SUPFAM" id="SSF82171">
    <property type="entry name" value="DPP6 N-terminal domain-like"/>
    <property type="match status" value="1"/>
</dbReference>
<dbReference type="InterPro" id="IPR011659">
    <property type="entry name" value="WD40"/>
</dbReference>
<gene>
    <name evidence="3" type="ORF">ACFQGU_05960</name>
</gene>
<feature type="domain" description="Peptidase S9 prolyl oligopeptidase catalytic" evidence="1">
    <location>
        <begin position="495"/>
        <end position="694"/>
    </location>
</feature>
<dbReference type="EMBL" id="JBHSTI010000008">
    <property type="protein sequence ID" value="MFC6237413.1"/>
    <property type="molecule type" value="Genomic_DNA"/>
</dbReference>
<dbReference type="Pfam" id="PF00326">
    <property type="entry name" value="Peptidase_S9"/>
    <property type="match status" value="1"/>
</dbReference>
<dbReference type="Proteomes" id="UP001596138">
    <property type="component" value="Unassembled WGS sequence"/>
</dbReference>
<keyword evidence="4" id="KW-1185">Reference proteome</keyword>
<evidence type="ECO:0000259" key="2">
    <source>
        <dbReference type="Pfam" id="PF00930"/>
    </source>
</evidence>
<sequence length="696" mass="74319">MTTSSFPRHSARTHRFSAGAPRLFTLSPDGRRVVFVRSASGTDVVGRLWVLDVESGVERLAADPTMLHSGAEELSVEERARRERMREGNAGIVGYSTDDAVTHAVFALSGGLYGGSLDDGDIHALDVPGPVIDPRLSPDGAHVAYVSGRSLRLVRSDGSDDRALAEPAHALETCGLADFAAAEELDRSRGFWWSPSSDAVLVERVDETPVNEWWIADPLHPDQRPRPHRYPAAGTPNALVSLAVVRLDGSSADVRWDSAAFEYLVDVSWTSYGDPLVVVSTRDQRTFAVLAVDVATGETRTVAEITDEQWVDASPGAFRWTPDGRLLTLRPDRASDTYRLHLGDGWLTPAGVQVRGVVDVDADGVLVATAPDPLSSSLVKVAWDGTLSVVADGQAWWAGRTSGGTDLLVGRTLDSTATTYEVRSGGRAIPVTTHAEVPAVTPKVEVIAAGDLAIVTAVLWPSDHEPGSRRLPVVLSPYGGPHHAEVLASGLSFGEDQWLADQGFCVVVADGRGTPGRGPAWDRAVHHDLTDVVLADQVTALEAVAACWPDDVDTTRVGIRGWSFGGYLSALAVLKRPDVFHAAVAGAPVTDMRLYDTTYSERYLGNPAVDPAPYDAGSLMTLAPGLSRPLMIIHGLTDDNVVVAHTLALSGALTVAGRPHQVLPLSGVTHMTPQEEVAENKLLLELDFLKRSLGVD</sequence>
<dbReference type="PANTHER" id="PTHR11731">
    <property type="entry name" value="PROTEASE FAMILY S9B,C DIPEPTIDYL-PEPTIDASE IV-RELATED"/>
    <property type="match status" value="1"/>
</dbReference>
<evidence type="ECO:0000313" key="4">
    <source>
        <dbReference type="Proteomes" id="UP001596138"/>
    </source>
</evidence>
<dbReference type="SUPFAM" id="SSF53474">
    <property type="entry name" value="alpha/beta-Hydrolases"/>
    <property type="match status" value="1"/>
</dbReference>
<evidence type="ECO:0000313" key="3">
    <source>
        <dbReference type="EMBL" id="MFC6237413.1"/>
    </source>
</evidence>
<proteinExistence type="predicted"/>
<feature type="domain" description="Dipeptidylpeptidase IV N-terminal" evidence="2">
    <location>
        <begin position="109"/>
        <end position="324"/>
    </location>
</feature>
<accession>A0ABW1T005</accession>
<dbReference type="InterPro" id="IPR029058">
    <property type="entry name" value="AB_hydrolase_fold"/>
</dbReference>
<evidence type="ECO:0000259" key="1">
    <source>
        <dbReference type="Pfam" id="PF00326"/>
    </source>
</evidence>
<name>A0ABW1T005_9ACTN</name>
<dbReference type="InterPro" id="IPR001375">
    <property type="entry name" value="Peptidase_S9_cat"/>
</dbReference>
<dbReference type="Gene3D" id="3.40.50.1820">
    <property type="entry name" value="alpha/beta hydrolase"/>
    <property type="match status" value="1"/>
</dbReference>
<dbReference type="Pfam" id="PF00930">
    <property type="entry name" value="DPPIV_N"/>
    <property type="match status" value="1"/>
</dbReference>
<comment type="caution">
    <text evidence="3">The sequence shown here is derived from an EMBL/GenBank/DDBJ whole genome shotgun (WGS) entry which is preliminary data.</text>
</comment>
<reference evidence="4" key="1">
    <citation type="journal article" date="2019" name="Int. J. Syst. Evol. Microbiol.">
        <title>The Global Catalogue of Microorganisms (GCM) 10K type strain sequencing project: providing services to taxonomists for standard genome sequencing and annotation.</title>
        <authorList>
            <consortium name="The Broad Institute Genomics Platform"/>
            <consortium name="The Broad Institute Genome Sequencing Center for Infectious Disease"/>
            <person name="Wu L."/>
            <person name="Ma J."/>
        </authorList>
    </citation>
    <scope>NUCLEOTIDE SEQUENCE [LARGE SCALE GENOMIC DNA]</scope>
    <source>
        <strain evidence="4">CGMCC 4.7317</strain>
    </source>
</reference>
<dbReference type="InterPro" id="IPR050278">
    <property type="entry name" value="Serine_Prot_S9B/DPPIV"/>
</dbReference>
<dbReference type="Gene3D" id="2.140.10.30">
    <property type="entry name" value="Dipeptidylpeptidase IV, N-terminal domain"/>
    <property type="match status" value="1"/>
</dbReference>
<dbReference type="InterPro" id="IPR002469">
    <property type="entry name" value="Peptidase_S9B_N"/>
</dbReference>